<evidence type="ECO:0000256" key="2">
    <source>
        <dbReference type="PROSITE-ProRule" id="PRU00169"/>
    </source>
</evidence>
<name>A0ABS0ZFB0_9GAMM</name>
<keyword evidence="1 2" id="KW-0597">Phosphoprotein</keyword>
<keyword evidence="5" id="KW-1185">Reference proteome</keyword>
<protein>
    <submittedName>
        <fullName evidence="4">Response regulator</fullName>
    </submittedName>
</protein>
<gene>
    <name evidence="4" type="ORF">JHD44_14195</name>
</gene>
<evidence type="ECO:0000313" key="4">
    <source>
        <dbReference type="EMBL" id="MBJ7551843.1"/>
    </source>
</evidence>
<dbReference type="InterPro" id="IPR050595">
    <property type="entry name" value="Bact_response_regulator"/>
</dbReference>
<evidence type="ECO:0000259" key="3">
    <source>
        <dbReference type="PROSITE" id="PS50110"/>
    </source>
</evidence>
<dbReference type="Proteomes" id="UP000598488">
    <property type="component" value="Unassembled WGS sequence"/>
</dbReference>
<dbReference type="InterPro" id="IPR011006">
    <property type="entry name" value="CheY-like_superfamily"/>
</dbReference>
<dbReference type="PANTHER" id="PTHR44591">
    <property type="entry name" value="STRESS RESPONSE REGULATOR PROTEIN 1"/>
    <property type="match status" value="1"/>
</dbReference>
<dbReference type="InterPro" id="IPR001789">
    <property type="entry name" value="Sig_transdc_resp-reg_receiver"/>
</dbReference>
<dbReference type="Pfam" id="PF00072">
    <property type="entry name" value="Response_reg"/>
    <property type="match status" value="1"/>
</dbReference>
<dbReference type="SMART" id="SM00448">
    <property type="entry name" value="REC"/>
    <property type="match status" value="1"/>
</dbReference>
<accession>A0ABS0ZFB0</accession>
<sequence>MKKILLVDDSMTMLMSMEGVLKRAGFDVKTATDGNKALALIDSYAPDLVITDLNMPGMDGIELIKKIKQNASMRFKPILMLTTESQESKKVEAKSAGATGWLVKPVSPTDLTSVIKKVLPGS</sequence>
<dbReference type="Gene3D" id="3.40.50.2300">
    <property type="match status" value="1"/>
</dbReference>
<comment type="caution">
    <text evidence="4">The sequence shown here is derived from an EMBL/GenBank/DDBJ whole genome shotgun (WGS) entry which is preliminary data.</text>
</comment>
<evidence type="ECO:0000313" key="5">
    <source>
        <dbReference type="Proteomes" id="UP000598488"/>
    </source>
</evidence>
<dbReference type="EMBL" id="JAEMUH010000013">
    <property type="protein sequence ID" value="MBJ7551843.1"/>
    <property type="molecule type" value="Genomic_DNA"/>
</dbReference>
<reference evidence="4 5" key="1">
    <citation type="submission" date="2020-12" db="EMBL/GenBank/DDBJ databases">
        <title>Comparative genome analysis of fungal antagonists Marinomonas ostreistagni 398 and M. spartinae 468.</title>
        <authorList>
            <person name="Fields J.L."/>
            <person name="Mavrodi O.V."/>
            <person name="Biber P.D."/>
            <person name="Indest K.J."/>
            <person name="Mavrodi D.V."/>
        </authorList>
    </citation>
    <scope>NUCLEOTIDE SEQUENCE [LARGE SCALE GENOMIC DNA]</scope>
    <source>
        <strain evidence="4 5">USM7</strain>
    </source>
</reference>
<dbReference type="PROSITE" id="PS50110">
    <property type="entry name" value="RESPONSE_REGULATORY"/>
    <property type="match status" value="1"/>
</dbReference>
<dbReference type="RefSeq" id="WP_199463426.1">
    <property type="nucleotide sequence ID" value="NZ_JAEMUH010000013.1"/>
</dbReference>
<feature type="domain" description="Response regulatory" evidence="3">
    <location>
        <begin position="3"/>
        <end position="119"/>
    </location>
</feature>
<dbReference type="SUPFAM" id="SSF52172">
    <property type="entry name" value="CheY-like"/>
    <property type="match status" value="1"/>
</dbReference>
<dbReference type="PANTHER" id="PTHR44591:SF25">
    <property type="entry name" value="CHEMOTAXIS TWO-COMPONENT RESPONSE REGULATOR"/>
    <property type="match status" value="1"/>
</dbReference>
<evidence type="ECO:0000256" key="1">
    <source>
        <dbReference type="ARBA" id="ARBA00022553"/>
    </source>
</evidence>
<organism evidence="4 5">
    <name type="scientific">Marinomonas ostreistagni</name>
    <dbReference type="NCBI Taxonomy" id="359209"/>
    <lineage>
        <taxon>Bacteria</taxon>
        <taxon>Pseudomonadati</taxon>
        <taxon>Pseudomonadota</taxon>
        <taxon>Gammaproteobacteria</taxon>
        <taxon>Oceanospirillales</taxon>
        <taxon>Oceanospirillaceae</taxon>
        <taxon>Marinomonas</taxon>
    </lineage>
</organism>
<feature type="modified residue" description="4-aspartylphosphate" evidence="2">
    <location>
        <position position="52"/>
    </location>
</feature>
<proteinExistence type="predicted"/>